<protein>
    <submittedName>
        <fullName evidence="2">DNA polymerase delta catalytic subunit</fullName>
    </submittedName>
</protein>
<proteinExistence type="predicted"/>
<feature type="region of interest" description="Disordered" evidence="1">
    <location>
        <begin position="1"/>
        <end position="24"/>
    </location>
</feature>
<keyword evidence="3" id="KW-1185">Reference proteome</keyword>
<evidence type="ECO:0000256" key="1">
    <source>
        <dbReference type="SAM" id="MobiDB-lite"/>
    </source>
</evidence>
<accession>R9P5C9</accession>
<feature type="compositionally biased region" description="Basic residues" evidence="1">
    <location>
        <begin position="1"/>
        <end position="13"/>
    </location>
</feature>
<dbReference type="RefSeq" id="XP_012190111.1">
    <property type="nucleotide sequence ID" value="XM_012334721.1"/>
</dbReference>
<organism evidence="2 3">
    <name type="scientific">Pseudozyma hubeiensis (strain SY62)</name>
    <name type="common">Yeast</name>
    <dbReference type="NCBI Taxonomy" id="1305764"/>
    <lineage>
        <taxon>Eukaryota</taxon>
        <taxon>Fungi</taxon>
        <taxon>Dikarya</taxon>
        <taxon>Basidiomycota</taxon>
        <taxon>Ustilaginomycotina</taxon>
        <taxon>Ustilaginomycetes</taxon>
        <taxon>Ustilaginales</taxon>
        <taxon>Ustilaginaceae</taxon>
        <taxon>Pseudozyma</taxon>
    </lineage>
</organism>
<sequence>MPRRGKRAAKSSRRSQSSLLSRVPECDADPGVRLAHHREIVEGCSDSEDKLHQHFEGSDAAKGKCTHDDKVTRVANRRLPCLTCQAFSLFAFQHNRIGTILLGRDARLRIAVFCSLPLLVSLSKHFRSLVQLYRPSHEHSHLLPAILPDSSERRTEQRRKTRCVRNVAKIRVDA</sequence>
<evidence type="ECO:0000313" key="3">
    <source>
        <dbReference type="Proteomes" id="UP000014071"/>
    </source>
</evidence>
<dbReference type="GeneID" id="24109390"/>
<dbReference type="EMBL" id="DF238801">
    <property type="protein sequence ID" value="GAC96524.1"/>
    <property type="molecule type" value="Genomic_DNA"/>
</dbReference>
<dbReference type="Proteomes" id="UP000014071">
    <property type="component" value="Unassembled WGS sequence"/>
</dbReference>
<dbReference type="HOGENOM" id="CLU_1540750_0_0_1"/>
<name>R9P5C9_PSEHS</name>
<gene>
    <name evidence="2" type="ORF">PHSY_004104</name>
</gene>
<evidence type="ECO:0000313" key="2">
    <source>
        <dbReference type="EMBL" id="GAC96524.1"/>
    </source>
</evidence>
<dbReference type="AlphaFoldDB" id="R9P5C9"/>
<reference evidence="3" key="1">
    <citation type="journal article" date="2013" name="Genome Announc.">
        <title>Draft genome sequence of the basidiomycetous yeast-like fungus Pseudozyma hubeiensis SY62, which produces an abundant amount of the biosurfactant mannosylerythritol lipids.</title>
        <authorList>
            <person name="Konishi M."/>
            <person name="Hatada Y."/>
            <person name="Horiuchi J."/>
        </authorList>
    </citation>
    <scope>NUCLEOTIDE SEQUENCE [LARGE SCALE GENOMIC DNA]</scope>
    <source>
        <strain evidence="3">SY62</strain>
    </source>
</reference>